<organism evidence="2 3">
    <name type="scientific">Halocaridina rubra</name>
    <name type="common">Hawaiian red shrimp</name>
    <dbReference type="NCBI Taxonomy" id="373956"/>
    <lineage>
        <taxon>Eukaryota</taxon>
        <taxon>Metazoa</taxon>
        <taxon>Ecdysozoa</taxon>
        <taxon>Arthropoda</taxon>
        <taxon>Crustacea</taxon>
        <taxon>Multicrustacea</taxon>
        <taxon>Malacostraca</taxon>
        <taxon>Eumalacostraca</taxon>
        <taxon>Eucarida</taxon>
        <taxon>Decapoda</taxon>
        <taxon>Pleocyemata</taxon>
        <taxon>Caridea</taxon>
        <taxon>Atyoidea</taxon>
        <taxon>Atyidae</taxon>
        <taxon>Halocaridina</taxon>
    </lineage>
</organism>
<gene>
    <name evidence="2" type="ORF">SK128_017577</name>
</gene>
<accession>A0AAN8X232</accession>
<protein>
    <recommendedName>
        <fullName evidence="1">Centromere/kinetochore protein zw10 N-terminal domain-containing protein</fullName>
    </recommendedName>
</protein>
<dbReference type="GO" id="GO:1990423">
    <property type="term" value="C:RZZ complex"/>
    <property type="evidence" value="ECO:0007669"/>
    <property type="project" value="TreeGrafter"/>
</dbReference>
<dbReference type="GO" id="GO:0007094">
    <property type="term" value="P:mitotic spindle assembly checkpoint signaling"/>
    <property type="evidence" value="ECO:0007669"/>
    <property type="project" value="TreeGrafter"/>
</dbReference>
<keyword evidence="3" id="KW-1185">Reference proteome</keyword>
<dbReference type="EMBL" id="JAXCGZ010015277">
    <property type="protein sequence ID" value="KAK7070640.1"/>
    <property type="molecule type" value="Genomic_DNA"/>
</dbReference>
<evidence type="ECO:0000313" key="2">
    <source>
        <dbReference type="EMBL" id="KAK7070640.1"/>
    </source>
</evidence>
<comment type="caution">
    <text evidence="2">The sequence shown here is derived from an EMBL/GenBank/DDBJ whole genome shotgun (WGS) entry which is preliminary data.</text>
</comment>
<dbReference type="AlphaFoldDB" id="A0AAN8X232"/>
<dbReference type="PANTHER" id="PTHR12205:SF0">
    <property type="entry name" value="CENTROMERE_KINETOCHORE PROTEIN ZW10 HOMOLOG"/>
    <property type="match status" value="1"/>
</dbReference>
<reference evidence="2 3" key="1">
    <citation type="submission" date="2023-11" db="EMBL/GenBank/DDBJ databases">
        <title>Halocaridina rubra genome assembly.</title>
        <authorList>
            <person name="Smith C."/>
        </authorList>
    </citation>
    <scope>NUCLEOTIDE SEQUENCE [LARGE SCALE GENOMIC DNA]</scope>
    <source>
        <strain evidence="2">EP-1</strain>
        <tissue evidence="2">Whole</tissue>
    </source>
</reference>
<evidence type="ECO:0000313" key="3">
    <source>
        <dbReference type="Proteomes" id="UP001381693"/>
    </source>
</evidence>
<dbReference type="Proteomes" id="UP001381693">
    <property type="component" value="Unassembled WGS sequence"/>
</dbReference>
<dbReference type="GO" id="GO:0005737">
    <property type="term" value="C:cytoplasm"/>
    <property type="evidence" value="ECO:0007669"/>
    <property type="project" value="GOC"/>
</dbReference>
<dbReference type="GO" id="GO:0006888">
    <property type="term" value="P:endoplasmic reticulum to Golgi vesicle-mediated transport"/>
    <property type="evidence" value="ECO:0007669"/>
    <property type="project" value="TreeGrafter"/>
</dbReference>
<dbReference type="Pfam" id="PF06248">
    <property type="entry name" value="Zw10_N"/>
    <property type="match status" value="1"/>
</dbReference>
<proteinExistence type="predicted"/>
<dbReference type="PANTHER" id="PTHR12205">
    <property type="entry name" value="CENTROMERE/KINETOCHORE PROTEIN ZW10"/>
    <property type="match status" value="1"/>
</dbReference>
<feature type="domain" description="Centromere/kinetochore protein zw10 N-terminal" evidence="1">
    <location>
        <begin position="15"/>
        <end position="104"/>
    </location>
</feature>
<sequence>MGKPGTGGQLEEIIKRAEEAKLSVCQDLQSRYSNLSVNLHITSHLHQRVSSTLEELNQLHDTIQDEVISGVKGSVGEVDGLVRRWKEVHCGLEAANLLLSMHNHLDEAHKAELNHDFSIAAENLAKVDKLLQEALQKEVESQLHIISTMKDELIVRKTQLIYTIGEVWGETISWDEERQNNDNRAVTLFIHVKNSSKDGLAKVQQMFDALYMLGELQRRIRGLGKNLMNHFFRPIINKISDIKVTDRSDGFSIRVTQSGSCLDKRPATVVLMRLQQTWGGDNPSRHMAPIVDEGSPPLRPLPIENML</sequence>
<dbReference type="GO" id="GO:0005634">
    <property type="term" value="C:nucleus"/>
    <property type="evidence" value="ECO:0007669"/>
    <property type="project" value="InterPro"/>
</dbReference>
<dbReference type="InterPro" id="IPR009361">
    <property type="entry name" value="Zw10_N"/>
</dbReference>
<evidence type="ECO:0000259" key="1">
    <source>
        <dbReference type="Pfam" id="PF06248"/>
    </source>
</evidence>
<name>A0AAN8X232_HALRR</name>